<dbReference type="GO" id="GO:0032131">
    <property type="term" value="F:alkylated DNA binding"/>
    <property type="evidence" value="ECO:0007669"/>
    <property type="project" value="TreeGrafter"/>
</dbReference>
<dbReference type="InterPro" id="IPR009057">
    <property type="entry name" value="Homeodomain-like_sf"/>
</dbReference>
<evidence type="ECO:0000256" key="7">
    <source>
        <dbReference type="ARBA" id="ARBA00023159"/>
    </source>
</evidence>
<dbReference type="InterPro" id="IPR003265">
    <property type="entry name" value="HhH-GPD_domain"/>
</dbReference>
<dbReference type="Gene3D" id="3.30.310.20">
    <property type="entry name" value="DNA-3-methyladenine glycosylase AlkA, N-terminal domain"/>
    <property type="match status" value="1"/>
</dbReference>
<dbReference type="InterPro" id="IPR037046">
    <property type="entry name" value="AlkA_N_sf"/>
</dbReference>
<keyword evidence="9" id="KW-0234">DNA repair</keyword>
<keyword evidence="7" id="KW-0010">Activator</keyword>
<keyword evidence="8" id="KW-0804">Transcription</keyword>
<comment type="cofactor">
    <cofactor evidence="2">
        <name>Zn(2+)</name>
        <dbReference type="ChEBI" id="CHEBI:29105"/>
    </cofactor>
</comment>
<dbReference type="InterPro" id="IPR035451">
    <property type="entry name" value="Ada-like_dom_sf"/>
</dbReference>
<evidence type="ECO:0000256" key="9">
    <source>
        <dbReference type="ARBA" id="ARBA00023204"/>
    </source>
</evidence>
<keyword evidence="4" id="KW-0808">Transferase</keyword>
<comment type="catalytic activity">
    <reaction evidence="1">
        <text>Hydrolysis of alkylated DNA, releasing 3-methyladenine, 3-methylguanine, 7-methylguanine and 7-methyladenine.</text>
        <dbReference type="EC" id="3.2.2.21"/>
    </reaction>
</comment>
<dbReference type="Gene3D" id="1.10.1670.10">
    <property type="entry name" value="Helix-hairpin-Helix base-excision DNA repair enzymes (C-terminal)"/>
    <property type="match status" value="1"/>
</dbReference>
<dbReference type="GO" id="GO:0043916">
    <property type="term" value="F:DNA-7-methylguanine glycosylase activity"/>
    <property type="evidence" value="ECO:0007669"/>
    <property type="project" value="TreeGrafter"/>
</dbReference>
<dbReference type="GO" id="GO:0008168">
    <property type="term" value="F:methyltransferase activity"/>
    <property type="evidence" value="ECO:0007669"/>
    <property type="project" value="UniProtKB-KW"/>
</dbReference>
<gene>
    <name evidence="11" type="ORF">IAA17_10275</name>
</gene>
<dbReference type="SMART" id="SM01009">
    <property type="entry name" value="AlkA_N"/>
    <property type="match status" value="1"/>
</dbReference>
<dbReference type="Pfam" id="PF06029">
    <property type="entry name" value="AlkA_N"/>
    <property type="match status" value="1"/>
</dbReference>
<dbReference type="PANTHER" id="PTHR43003">
    <property type="entry name" value="DNA-3-METHYLADENINE GLYCOSYLASE"/>
    <property type="match status" value="1"/>
</dbReference>
<dbReference type="InterPro" id="IPR023170">
    <property type="entry name" value="HhH_base_excis_C"/>
</dbReference>
<keyword evidence="5" id="KW-0227">DNA damage</keyword>
<evidence type="ECO:0000313" key="12">
    <source>
        <dbReference type="Proteomes" id="UP000824101"/>
    </source>
</evidence>
<dbReference type="SUPFAM" id="SSF46689">
    <property type="entry name" value="Homeodomain-like"/>
    <property type="match status" value="2"/>
</dbReference>
<dbReference type="GO" id="GO:0005737">
    <property type="term" value="C:cytoplasm"/>
    <property type="evidence" value="ECO:0007669"/>
    <property type="project" value="TreeGrafter"/>
</dbReference>
<dbReference type="InterPro" id="IPR011257">
    <property type="entry name" value="DNA_glycosylase"/>
</dbReference>
<accession>A0A9D2GI90</accession>
<feature type="domain" description="HTH araC/xylS-type" evidence="10">
    <location>
        <begin position="88"/>
        <end position="186"/>
    </location>
</feature>
<dbReference type="PROSITE" id="PS01124">
    <property type="entry name" value="HTH_ARAC_FAMILY_2"/>
    <property type="match status" value="1"/>
</dbReference>
<dbReference type="GO" id="GO:0008270">
    <property type="term" value="F:zinc ion binding"/>
    <property type="evidence" value="ECO:0007669"/>
    <property type="project" value="InterPro"/>
</dbReference>
<evidence type="ECO:0000256" key="8">
    <source>
        <dbReference type="ARBA" id="ARBA00023163"/>
    </source>
</evidence>
<dbReference type="GO" id="GO:0006307">
    <property type="term" value="P:DNA alkylation repair"/>
    <property type="evidence" value="ECO:0007669"/>
    <property type="project" value="TreeGrafter"/>
</dbReference>
<dbReference type="SUPFAM" id="SSF55945">
    <property type="entry name" value="TATA-box binding protein-like"/>
    <property type="match status" value="1"/>
</dbReference>
<keyword evidence="6" id="KW-0805">Transcription regulation</keyword>
<proteinExistence type="predicted"/>
<dbReference type="InterPro" id="IPR004026">
    <property type="entry name" value="Ada_DNA_repair_Zn-bd"/>
</dbReference>
<dbReference type="GO" id="GO:0003700">
    <property type="term" value="F:DNA-binding transcription factor activity"/>
    <property type="evidence" value="ECO:0007669"/>
    <property type="project" value="InterPro"/>
</dbReference>
<dbReference type="GO" id="GO:0032259">
    <property type="term" value="P:methylation"/>
    <property type="evidence" value="ECO:0007669"/>
    <property type="project" value="UniProtKB-KW"/>
</dbReference>
<evidence type="ECO:0000256" key="3">
    <source>
        <dbReference type="ARBA" id="ARBA00012000"/>
    </source>
</evidence>
<dbReference type="SMART" id="SM00478">
    <property type="entry name" value="ENDO3c"/>
    <property type="match status" value="1"/>
</dbReference>
<sequence length="514" mass="56671">MFLESRDVCYEAFRSKDARFDGRLFIGVSSTGVYCRPVCRARLPKKENCTYFATAAEAEQAGYRPCLLCRPELAPVRPAADTSGDLAARAASFLEENCGSGLSMEETAARLGCTSRHLRRVFEKEYHVTPVQYQQTCRLLLAKNLLTDTDLSVMNVAMAAGFGSLRRMNELFQKQYRLSPAELRKTAGKAEKTAGDAAMGRGDAAAETGNTAMGPGNAAAKTGSITVEMGYRPPYAWDGLLKFLEARAIAGVETVTDGRYARTVRMKDRNGKILRGWIQVENLEEKGRLGLTVSESLLPALPQVRTRVRRMFDLDCDPEVIAGRLKVMDELRPGLFVPGVRIPGCFDAFETSVRIILGQQVSVKAAGTLAARLAAHYGSPVETGLDGLNRSFPTAEDFLAMGDKIQENLGVLGVTSARSESIRLLAEALEKGVLHLDQSADPEEEMERLQSLRGIGSWTAQNIVMRTMGWPDAFLETDAGIRHALPGQTPKELRELSEQWRPWRSYAMFQLWNT</sequence>
<evidence type="ECO:0000256" key="5">
    <source>
        <dbReference type="ARBA" id="ARBA00022763"/>
    </source>
</evidence>
<dbReference type="Pfam" id="PF02805">
    <property type="entry name" value="Ada_Zn_binding"/>
    <property type="match status" value="1"/>
</dbReference>
<name>A0A9D2GI90_9FIRM</name>
<dbReference type="SUPFAM" id="SSF48150">
    <property type="entry name" value="DNA-glycosylase"/>
    <property type="match status" value="1"/>
</dbReference>
<comment type="caution">
    <text evidence="11">The sequence shown here is derived from an EMBL/GenBank/DDBJ whole genome shotgun (WGS) entry which is preliminary data.</text>
</comment>
<dbReference type="EC" id="3.2.2.21" evidence="3"/>
<dbReference type="InterPro" id="IPR010316">
    <property type="entry name" value="AlkA_N"/>
</dbReference>
<evidence type="ECO:0000256" key="1">
    <source>
        <dbReference type="ARBA" id="ARBA00000086"/>
    </source>
</evidence>
<dbReference type="GO" id="GO:0006285">
    <property type="term" value="P:base-excision repair, AP site formation"/>
    <property type="evidence" value="ECO:0007669"/>
    <property type="project" value="TreeGrafter"/>
</dbReference>
<dbReference type="InterPro" id="IPR051912">
    <property type="entry name" value="Alkylbase_DNA_Glycosylase/TA"/>
</dbReference>
<organism evidence="11 12">
    <name type="scientific">Candidatus Lachnoclostridium stercorigallinarum</name>
    <dbReference type="NCBI Taxonomy" id="2838634"/>
    <lineage>
        <taxon>Bacteria</taxon>
        <taxon>Bacillati</taxon>
        <taxon>Bacillota</taxon>
        <taxon>Clostridia</taxon>
        <taxon>Lachnospirales</taxon>
        <taxon>Lachnospiraceae</taxon>
    </lineage>
</organism>
<dbReference type="GO" id="GO:0032993">
    <property type="term" value="C:protein-DNA complex"/>
    <property type="evidence" value="ECO:0007669"/>
    <property type="project" value="TreeGrafter"/>
</dbReference>
<evidence type="ECO:0000256" key="4">
    <source>
        <dbReference type="ARBA" id="ARBA00022603"/>
    </source>
</evidence>
<dbReference type="InterPro" id="IPR018060">
    <property type="entry name" value="HTH_AraC"/>
</dbReference>
<dbReference type="PANTHER" id="PTHR43003:SF13">
    <property type="entry name" value="DNA-3-METHYLADENINE GLYCOSYLASE 2"/>
    <property type="match status" value="1"/>
</dbReference>
<dbReference type="Gene3D" id="3.40.10.10">
    <property type="entry name" value="DNA Methylphosphotriester Repair Domain"/>
    <property type="match status" value="1"/>
</dbReference>
<dbReference type="EMBL" id="DXBC01000166">
    <property type="protein sequence ID" value="HIZ80159.1"/>
    <property type="molecule type" value="Genomic_DNA"/>
</dbReference>
<evidence type="ECO:0000259" key="10">
    <source>
        <dbReference type="PROSITE" id="PS01124"/>
    </source>
</evidence>
<dbReference type="AlphaFoldDB" id="A0A9D2GI90"/>
<keyword evidence="4" id="KW-0489">Methyltransferase</keyword>
<dbReference type="Pfam" id="PF12833">
    <property type="entry name" value="HTH_18"/>
    <property type="match status" value="1"/>
</dbReference>
<reference evidence="11" key="2">
    <citation type="submission" date="2021-04" db="EMBL/GenBank/DDBJ databases">
        <authorList>
            <person name="Gilroy R."/>
        </authorList>
    </citation>
    <scope>NUCLEOTIDE SEQUENCE</scope>
    <source>
        <strain evidence="11">ChiBcec1-1093</strain>
    </source>
</reference>
<evidence type="ECO:0000313" key="11">
    <source>
        <dbReference type="EMBL" id="HIZ80159.1"/>
    </source>
</evidence>
<evidence type="ECO:0000256" key="2">
    <source>
        <dbReference type="ARBA" id="ARBA00001947"/>
    </source>
</evidence>
<dbReference type="Proteomes" id="UP000824101">
    <property type="component" value="Unassembled WGS sequence"/>
</dbReference>
<dbReference type="SMART" id="SM00342">
    <property type="entry name" value="HTH_ARAC"/>
    <property type="match status" value="1"/>
</dbReference>
<dbReference type="Gene3D" id="1.10.340.30">
    <property type="entry name" value="Hypothetical protein, domain 2"/>
    <property type="match status" value="1"/>
</dbReference>
<evidence type="ECO:0000256" key="6">
    <source>
        <dbReference type="ARBA" id="ARBA00023015"/>
    </source>
</evidence>
<dbReference type="Gene3D" id="1.10.10.60">
    <property type="entry name" value="Homeodomain-like"/>
    <property type="match status" value="2"/>
</dbReference>
<reference evidence="11" key="1">
    <citation type="journal article" date="2021" name="PeerJ">
        <title>Extensive microbial diversity within the chicken gut microbiome revealed by metagenomics and culture.</title>
        <authorList>
            <person name="Gilroy R."/>
            <person name="Ravi A."/>
            <person name="Getino M."/>
            <person name="Pursley I."/>
            <person name="Horton D.L."/>
            <person name="Alikhan N.F."/>
            <person name="Baker D."/>
            <person name="Gharbi K."/>
            <person name="Hall N."/>
            <person name="Watson M."/>
            <person name="Adriaenssens E.M."/>
            <person name="Foster-Nyarko E."/>
            <person name="Jarju S."/>
            <person name="Secka A."/>
            <person name="Antonio M."/>
            <person name="Oren A."/>
            <person name="Chaudhuri R.R."/>
            <person name="La Ragione R."/>
            <person name="Hildebrand F."/>
            <person name="Pallen M.J."/>
        </authorList>
    </citation>
    <scope>NUCLEOTIDE SEQUENCE</scope>
    <source>
        <strain evidence="11">ChiBcec1-1093</strain>
    </source>
</reference>
<protein>
    <recommendedName>
        <fullName evidence="3">DNA-3-methyladenine glycosylase II</fullName>
        <ecNumber evidence="3">3.2.2.21</ecNumber>
    </recommendedName>
</protein>
<dbReference type="GO" id="GO:0043565">
    <property type="term" value="F:sequence-specific DNA binding"/>
    <property type="evidence" value="ECO:0007669"/>
    <property type="project" value="InterPro"/>
</dbReference>
<dbReference type="GO" id="GO:0008725">
    <property type="term" value="F:DNA-3-methyladenine glycosylase activity"/>
    <property type="evidence" value="ECO:0007669"/>
    <property type="project" value="TreeGrafter"/>
</dbReference>
<dbReference type="SUPFAM" id="SSF57884">
    <property type="entry name" value="Ada DNA repair protein, N-terminal domain (N-Ada 10)"/>
    <property type="match status" value="1"/>
</dbReference>
<dbReference type="CDD" id="cd00056">
    <property type="entry name" value="ENDO3c"/>
    <property type="match status" value="1"/>
</dbReference>